<dbReference type="RefSeq" id="WP_062952556.1">
    <property type="nucleotide sequence ID" value="NZ_LPVY01000021.1"/>
</dbReference>
<name>A0A154L1T4_9PROT</name>
<comment type="caution">
    <text evidence="7">The sequence shown here is derived from an EMBL/GenBank/DDBJ whole genome shotgun (WGS) entry which is preliminary data.</text>
</comment>
<dbReference type="OrthoDB" id="9807134at2"/>
<dbReference type="InterPro" id="IPR018313">
    <property type="entry name" value="SBP_3_CS"/>
</dbReference>
<comment type="subcellular location">
    <subcellularLocation>
        <location evidence="1">Cell envelope</location>
    </subcellularLocation>
</comment>
<organism evidence="7 8">
    <name type="scientific">Thalassospira lucentensis</name>
    <dbReference type="NCBI Taxonomy" id="168935"/>
    <lineage>
        <taxon>Bacteria</taxon>
        <taxon>Pseudomonadati</taxon>
        <taxon>Pseudomonadota</taxon>
        <taxon>Alphaproteobacteria</taxon>
        <taxon>Rhodospirillales</taxon>
        <taxon>Thalassospiraceae</taxon>
        <taxon>Thalassospira</taxon>
    </lineage>
</organism>
<dbReference type="AlphaFoldDB" id="A0A154L1T4"/>
<evidence type="ECO:0000313" key="7">
    <source>
        <dbReference type="EMBL" id="KZB61970.1"/>
    </source>
</evidence>
<dbReference type="PANTHER" id="PTHR35936:SF35">
    <property type="entry name" value="L-CYSTINE-BINDING PROTEIN TCYJ"/>
    <property type="match status" value="1"/>
</dbReference>
<dbReference type="Proteomes" id="UP000076335">
    <property type="component" value="Unassembled WGS sequence"/>
</dbReference>
<evidence type="ECO:0000256" key="5">
    <source>
        <dbReference type="SAM" id="SignalP"/>
    </source>
</evidence>
<dbReference type="PANTHER" id="PTHR35936">
    <property type="entry name" value="MEMBRANE-BOUND LYTIC MUREIN TRANSGLYCOSYLASE F"/>
    <property type="match status" value="1"/>
</dbReference>
<dbReference type="SUPFAM" id="SSF53850">
    <property type="entry name" value="Periplasmic binding protein-like II"/>
    <property type="match status" value="1"/>
</dbReference>
<comment type="similarity">
    <text evidence="2 4">Belongs to the bacterial solute-binding protein 3 family.</text>
</comment>
<feature type="signal peptide" evidence="5">
    <location>
        <begin position="1"/>
        <end position="25"/>
    </location>
</feature>
<dbReference type="PROSITE" id="PS01039">
    <property type="entry name" value="SBP_BACTERIAL_3"/>
    <property type="match status" value="1"/>
</dbReference>
<accession>A0A154L1T4</accession>
<protein>
    <submittedName>
        <fullName evidence="7">Amino acid ABC transporter substrate-binding protein</fullName>
    </submittedName>
</protein>
<sequence>MGFHKTGMLLAGVTFAIMPFANGMAGETLDRVMETGTLVGATADGYPPVAFTDENNQLTGFDVEVAREIAKRLGAEFKPVTPSWEAQVAGRWAGRWDIAVGSMTPTTARAEVLDFPAVYYYTPAILVTHKDNTTYQSASDLDGKVVGACAACSYEDYLRHNLVMDVEGVPPFDYEVTPGRIQTYESDGMAFDDLRLGDGVRIDAVLSNVPTATAAIENGMPFRMVGEPLVYEPLAIATDKGDVEFNAKITEIVDAMRADGTLGALSEKWFGVDLTTVK</sequence>
<evidence type="ECO:0000313" key="8">
    <source>
        <dbReference type="Proteomes" id="UP000076335"/>
    </source>
</evidence>
<evidence type="ECO:0000256" key="2">
    <source>
        <dbReference type="ARBA" id="ARBA00010333"/>
    </source>
</evidence>
<proteinExistence type="inferred from homology"/>
<dbReference type="Pfam" id="PF00497">
    <property type="entry name" value="SBP_bac_3"/>
    <property type="match status" value="1"/>
</dbReference>
<dbReference type="Gene3D" id="3.40.190.10">
    <property type="entry name" value="Periplasmic binding protein-like II"/>
    <property type="match status" value="2"/>
</dbReference>
<evidence type="ECO:0000256" key="4">
    <source>
        <dbReference type="RuleBase" id="RU003744"/>
    </source>
</evidence>
<dbReference type="GO" id="GO:0030313">
    <property type="term" value="C:cell envelope"/>
    <property type="evidence" value="ECO:0007669"/>
    <property type="project" value="UniProtKB-SubCell"/>
</dbReference>
<gene>
    <name evidence="7" type="ORF">AUP42_03075</name>
</gene>
<feature type="chain" id="PRO_5007596878" evidence="5">
    <location>
        <begin position="26"/>
        <end position="278"/>
    </location>
</feature>
<evidence type="ECO:0000256" key="1">
    <source>
        <dbReference type="ARBA" id="ARBA00004196"/>
    </source>
</evidence>
<keyword evidence="3 5" id="KW-0732">Signal</keyword>
<dbReference type="InterPro" id="IPR001638">
    <property type="entry name" value="Solute-binding_3/MltF_N"/>
</dbReference>
<evidence type="ECO:0000259" key="6">
    <source>
        <dbReference type="SMART" id="SM00062"/>
    </source>
</evidence>
<feature type="domain" description="Solute-binding protein family 3/N-terminal" evidence="6">
    <location>
        <begin position="37"/>
        <end position="273"/>
    </location>
</feature>
<dbReference type="EMBL" id="LPVY01000021">
    <property type="protein sequence ID" value="KZB61970.1"/>
    <property type="molecule type" value="Genomic_DNA"/>
</dbReference>
<reference evidence="7 8" key="1">
    <citation type="submission" date="2015-12" db="EMBL/GenBank/DDBJ databases">
        <title>Genome sequence of Thalassospira lucentensis MCCC 1A02072.</title>
        <authorList>
            <person name="Lu L."/>
            <person name="Lai Q."/>
            <person name="Shao Z."/>
            <person name="Qian P."/>
        </authorList>
    </citation>
    <scope>NUCLEOTIDE SEQUENCE [LARGE SCALE GENOMIC DNA]</scope>
    <source>
        <strain evidence="7 8">MCCC 1A02072</strain>
    </source>
</reference>
<evidence type="ECO:0000256" key="3">
    <source>
        <dbReference type="ARBA" id="ARBA00022729"/>
    </source>
</evidence>
<dbReference type="SMART" id="SM00062">
    <property type="entry name" value="PBPb"/>
    <property type="match status" value="1"/>
</dbReference>